<organism evidence="2 3">
    <name type="scientific">Tanacetum coccineum</name>
    <dbReference type="NCBI Taxonomy" id="301880"/>
    <lineage>
        <taxon>Eukaryota</taxon>
        <taxon>Viridiplantae</taxon>
        <taxon>Streptophyta</taxon>
        <taxon>Embryophyta</taxon>
        <taxon>Tracheophyta</taxon>
        <taxon>Spermatophyta</taxon>
        <taxon>Magnoliopsida</taxon>
        <taxon>eudicotyledons</taxon>
        <taxon>Gunneridae</taxon>
        <taxon>Pentapetalae</taxon>
        <taxon>asterids</taxon>
        <taxon>campanulids</taxon>
        <taxon>Asterales</taxon>
        <taxon>Asteraceae</taxon>
        <taxon>Asteroideae</taxon>
        <taxon>Anthemideae</taxon>
        <taxon>Anthemidinae</taxon>
        <taxon>Tanacetum</taxon>
    </lineage>
</organism>
<keyword evidence="2" id="KW-0548">Nucleotidyltransferase</keyword>
<proteinExistence type="predicted"/>
<gene>
    <name evidence="2" type="ORF">Tco_1055867</name>
</gene>
<evidence type="ECO:0000259" key="1">
    <source>
        <dbReference type="Pfam" id="PF03732"/>
    </source>
</evidence>
<evidence type="ECO:0000313" key="2">
    <source>
        <dbReference type="EMBL" id="GJT81525.1"/>
    </source>
</evidence>
<reference evidence="2" key="1">
    <citation type="journal article" date="2022" name="Int. J. Mol. Sci.">
        <title>Draft Genome of Tanacetum Coccineum: Genomic Comparison of Closely Related Tanacetum-Family Plants.</title>
        <authorList>
            <person name="Yamashiro T."/>
            <person name="Shiraishi A."/>
            <person name="Nakayama K."/>
            <person name="Satake H."/>
        </authorList>
    </citation>
    <scope>NUCLEOTIDE SEQUENCE</scope>
</reference>
<feature type="domain" description="Retrotransposon gag" evidence="1">
    <location>
        <begin position="149"/>
        <end position="242"/>
    </location>
</feature>
<reference evidence="2" key="2">
    <citation type="submission" date="2022-01" db="EMBL/GenBank/DDBJ databases">
        <authorList>
            <person name="Yamashiro T."/>
            <person name="Shiraishi A."/>
            <person name="Satake H."/>
            <person name="Nakayama K."/>
        </authorList>
    </citation>
    <scope>NUCLEOTIDE SEQUENCE</scope>
</reference>
<keyword evidence="3" id="KW-1185">Reference proteome</keyword>
<dbReference type="EMBL" id="BQNB010019087">
    <property type="protein sequence ID" value="GJT81525.1"/>
    <property type="molecule type" value="Genomic_DNA"/>
</dbReference>
<dbReference type="Proteomes" id="UP001151760">
    <property type="component" value="Unassembled WGS sequence"/>
</dbReference>
<accession>A0ABQ5H2A7</accession>
<keyword evidence="2" id="KW-0695">RNA-directed DNA polymerase</keyword>
<protein>
    <submittedName>
        <fullName evidence="2">Reverse transcriptase domain-containing protein</fullName>
    </submittedName>
</protein>
<keyword evidence="2" id="KW-0808">Transferase</keyword>
<dbReference type="PANTHER" id="PTHR33223:SF11">
    <property type="entry name" value="ELEMENT PROTEIN, PUTATIVE-RELATED"/>
    <property type="match status" value="1"/>
</dbReference>
<name>A0ABQ5H2A7_9ASTR</name>
<comment type="caution">
    <text evidence="2">The sequence shown here is derived from an EMBL/GenBank/DDBJ whole genome shotgun (WGS) entry which is preliminary data.</text>
</comment>
<dbReference type="PANTHER" id="PTHR33223">
    <property type="entry name" value="CCHC-TYPE DOMAIN-CONTAINING PROTEIN"/>
    <property type="match status" value="1"/>
</dbReference>
<sequence>MHTRASNPELVEPFPELERTLNRRLHRQHRRVPYKQRNDPPQHPRVIYPLISDINYFRHFIEFLNRDKMDDEPMWAANCVVAPTPDSVITLPATTNEFAIKGNHLTLVKGNQFDVRIKTDPHKPIYEFLRICDMFKYRDTKNEAVRLMMFPLSLTGDAKTWLDELAEGTIENWNELRTLLISRFFPPALFDRLLGEIRAFSQHENETLTDAWLRMKEMLKNCHGHNLSKGGIIKIFYHGLNEATQKALNAAAGGIFLYKTPNQAYQLLEDKVLLKLDWAKDQKSKPIKRTVTFADKVPSNTDTDKIMARMDAMTIKIDAQYKELKYHPKQSTPDRNDDDIPMSREEEEKFMQTFCTETIIDQTQMINHMIFNDNSMIS</sequence>
<dbReference type="Pfam" id="PF03732">
    <property type="entry name" value="Retrotrans_gag"/>
    <property type="match status" value="1"/>
</dbReference>
<dbReference type="GO" id="GO:0003964">
    <property type="term" value="F:RNA-directed DNA polymerase activity"/>
    <property type="evidence" value="ECO:0007669"/>
    <property type="project" value="UniProtKB-KW"/>
</dbReference>
<evidence type="ECO:0000313" key="3">
    <source>
        <dbReference type="Proteomes" id="UP001151760"/>
    </source>
</evidence>
<dbReference type="InterPro" id="IPR005162">
    <property type="entry name" value="Retrotrans_gag_dom"/>
</dbReference>